<dbReference type="InterPro" id="IPR049625">
    <property type="entry name" value="Glyco_transf_61_cat"/>
</dbReference>
<keyword evidence="4" id="KW-1185">Reference proteome</keyword>
<dbReference type="Proteomes" id="UP001165090">
    <property type="component" value="Unassembled WGS sequence"/>
</dbReference>
<feature type="transmembrane region" description="Helical" evidence="1">
    <location>
        <begin position="12"/>
        <end position="30"/>
    </location>
</feature>
<reference evidence="3 4" key="1">
    <citation type="journal article" date="2023" name="IScience">
        <title>Expanded male sex-determining region conserved during the evolution of homothallism in the green alga Volvox.</title>
        <authorList>
            <person name="Yamamoto K."/>
            <person name="Matsuzaki R."/>
            <person name="Mahakham W."/>
            <person name="Heman W."/>
            <person name="Sekimoto H."/>
            <person name="Kawachi M."/>
            <person name="Minakuchi Y."/>
            <person name="Toyoda A."/>
            <person name="Nozaki H."/>
        </authorList>
    </citation>
    <scope>NUCLEOTIDE SEQUENCE [LARGE SCALE GENOMIC DNA]</scope>
    <source>
        <strain evidence="3 4">NIES-4468</strain>
    </source>
</reference>
<evidence type="ECO:0000259" key="2">
    <source>
        <dbReference type="Pfam" id="PF04577"/>
    </source>
</evidence>
<dbReference type="EMBL" id="BSDZ01000024">
    <property type="protein sequence ID" value="GLI65560.1"/>
    <property type="molecule type" value="Genomic_DNA"/>
</dbReference>
<evidence type="ECO:0000256" key="1">
    <source>
        <dbReference type="SAM" id="Phobius"/>
    </source>
</evidence>
<keyword evidence="1" id="KW-0472">Membrane</keyword>
<keyword evidence="1" id="KW-0812">Transmembrane</keyword>
<proteinExistence type="predicted"/>
<dbReference type="Pfam" id="PF04577">
    <property type="entry name" value="Glyco_transf_61"/>
    <property type="match status" value="1"/>
</dbReference>
<gene>
    <name evidence="3" type="ORF">VaNZ11_009032</name>
</gene>
<keyword evidence="1" id="KW-1133">Transmembrane helix</keyword>
<organism evidence="3 4">
    <name type="scientific">Volvox africanus</name>
    <dbReference type="NCBI Taxonomy" id="51714"/>
    <lineage>
        <taxon>Eukaryota</taxon>
        <taxon>Viridiplantae</taxon>
        <taxon>Chlorophyta</taxon>
        <taxon>core chlorophytes</taxon>
        <taxon>Chlorophyceae</taxon>
        <taxon>CS clade</taxon>
        <taxon>Chlamydomonadales</taxon>
        <taxon>Volvocaceae</taxon>
        <taxon>Volvox</taxon>
    </lineage>
</organism>
<evidence type="ECO:0000313" key="4">
    <source>
        <dbReference type="Proteomes" id="UP001165090"/>
    </source>
</evidence>
<protein>
    <recommendedName>
        <fullName evidence="2">Glycosyltransferase 61 catalytic domain-containing protein</fullName>
    </recommendedName>
</protein>
<accession>A0ABQ5S6P9</accession>
<comment type="caution">
    <text evidence="3">The sequence shown here is derived from an EMBL/GenBank/DDBJ whole genome shotgun (WGS) entry which is preliminary data.</text>
</comment>
<name>A0ABQ5S6P9_9CHLO</name>
<evidence type="ECO:0000313" key="3">
    <source>
        <dbReference type="EMBL" id="GLI65560.1"/>
    </source>
</evidence>
<feature type="domain" description="Glycosyltransferase 61 catalytic" evidence="2">
    <location>
        <begin position="302"/>
        <end position="491"/>
    </location>
</feature>
<sequence length="605" mass="68761">MSSRISRIRIEFVWIFVLLLCAVLLGFASVRRYRHAAILMLHLDQVDQKTSNLMFNTDHCLHSTDHSAHSPNSQMEDLASRSRTQFAAFLGLGNSSGPIIEMESEKWKPLILRHCSEDLDMPPYYAPCLTKVIPNLEYGEELVYPDFEAALPGFFNLKDAQIWLRTNYGPDTQGQTSSNKRVIVDERQGRLVFTGVRGQNLAFRNVRYSDSSLSHSWVPDSSHCLGHMTSTVMFHLHQQHLIGADRASRKQPTRLGSEEEEAQEVKEGEKEQWAGEGVLAAGDRLEVVEEAAVYLTPDNERYQHWLDHTSKPLMQSAHLISGRTRILPGSILESKQPIVRTMWRWLPHINQSQLSGANNDLHVRRLFMSCRVPYVHPYLFFRLQEMVLGAEAPRVPLSQRKVVIWYSRSGQDTSRQNHGRAILNEAEVLAAVRQLLQDRGLGERLEIHPPAQAVTDQLEYVKYLNRHVAALMGPHGGGLCNFKWLALHTLVLELMPRSWISTPLYEDAIGHGLNYWVDLLESQNSRHDMVANVSNIVAMLKAELGREPVRGPIIRYRYDWPAALDDSLSRDKSRSTYFVSMKGKCCNNAPGDRGAEGLHVLQENP</sequence>